<dbReference type="AlphaFoldDB" id="A0A430UNS6"/>
<dbReference type="EMBL" id="PEMG01000244">
    <property type="protein sequence ID" value="RTI07733.1"/>
    <property type="molecule type" value="Genomic_DNA"/>
</dbReference>
<keyword evidence="3" id="KW-0378">Hydrolase</keyword>
<feature type="domain" description="Peptidase M28" evidence="2">
    <location>
        <begin position="110"/>
        <end position="348"/>
    </location>
</feature>
<dbReference type="Pfam" id="PF04389">
    <property type="entry name" value="Peptidase_M28"/>
    <property type="match status" value="1"/>
</dbReference>
<reference evidence="3 4" key="1">
    <citation type="journal article" date="2019" name="Extremophiles">
        <title>Biogeography of thermophiles and predominance of Thermus scotoductus in domestic water heaters.</title>
        <authorList>
            <person name="Wilpiszeski R.L."/>
            <person name="Zhang Z."/>
            <person name="House C.H."/>
        </authorList>
    </citation>
    <scope>NUCLEOTIDE SEQUENCE [LARGE SCALE GENOMIC DNA]</scope>
    <source>
        <strain evidence="3 4">17_S17</strain>
    </source>
</reference>
<evidence type="ECO:0000313" key="4">
    <source>
        <dbReference type="Proteomes" id="UP000287173"/>
    </source>
</evidence>
<evidence type="ECO:0000256" key="1">
    <source>
        <dbReference type="SAM" id="Phobius"/>
    </source>
</evidence>
<evidence type="ECO:0000313" key="3">
    <source>
        <dbReference type="EMBL" id="RTI07733.1"/>
    </source>
</evidence>
<feature type="transmembrane region" description="Helical" evidence="1">
    <location>
        <begin position="144"/>
        <end position="174"/>
    </location>
</feature>
<accession>A0A430UNS6</accession>
<keyword evidence="1" id="KW-0812">Transmembrane</keyword>
<protein>
    <submittedName>
        <fullName evidence="3">Aminopeptidase</fullName>
    </submittedName>
</protein>
<evidence type="ECO:0000259" key="2">
    <source>
        <dbReference type="Pfam" id="PF04389"/>
    </source>
</evidence>
<dbReference type="Proteomes" id="UP000287173">
    <property type="component" value="Unassembled WGS sequence"/>
</dbReference>
<proteinExistence type="predicted"/>
<organism evidence="3 4">
    <name type="scientific">Thermus scotoductus</name>
    <dbReference type="NCBI Taxonomy" id="37636"/>
    <lineage>
        <taxon>Bacteria</taxon>
        <taxon>Thermotogati</taxon>
        <taxon>Deinococcota</taxon>
        <taxon>Deinococci</taxon>
        <taxon>Thermales</taxon>
        <taxon>Thermaceae</taxon>
        <taxon>Thermus</taxon>
    </lineage>
</organism>
<keyword evidence="3" id="KW-0645">Protease</keyword>
<keyword evidence="3" id="KW-0031">Aminopeptidase</keyword>
<name>A0A430UNS6_THESC</name>
<keyword evidence="1" id="KW-0472">Membrane</keyword>
<comment type="caution">
    <text evidence="3">The sequence shown here is derived from an EMBL/GenBank/DDBJ whole genome shotgun (WGS) entry which is preliminary data.</text>
</comment>
<sequence length="352" mass="38812">MDLLEEAFRTLTTLPHRGSATPLEAEAARRLQGLLEARGHTITVRPFKAPRSYGPELFLISLLLALGGLFPSWPLALLGAYGFFSYFSGLGPFWSRLFDRYPSQNLLVQGGQGPKTLVLMAHYDTAKTFYLYHPRLVRSFRLNFLLNAGLGLATPLFALLWPLGARVLGAYFLLQALLLLYREYTAPYVNGANDNASGVAVAIALFEKLLQERPDLSLILALTGAEEVGAKGAEHLVRSGLIPQGALVLNLDNLGRGTLYYATGEGMLGFIPYRGALLERAKTLPEARPVAYRLAYFDARPFARKGYPCLTLIRLEGGVPPNWHWPTDRPEGVDPKALRETLAYALNLVRGL</sequence>
<dbReference type="GO" id="GO:0004177">
    <property type="term" value="F:aminopeptidase activity"/>
    <property type="evidence" value="ECO:0007669"/>
    <property type="project" value="UniProtKB-KW"/>
</dbReference>
<dbReference type="SUPFAM" id="SSF53187">
    <property type="entry name" value="Zn-dependent exopeptidases"/>
    <property type="match status" value="1"/>
</dbReference>
<dbReference type="InterPro" id="IPR007484">
    <property type="entry name" value="Peptidase_M28"/>
</dbReference>
<dbReference type="Gene3D" id="3.40.630.10">
    <property type="entry name" value="Zn peptidases"/>
    <property type="match status" value="1"/>
</dbReference>
<dbReference type="RefSeq" id="WP_126218600.1">
    <property type="nucleotide sequence ID" value="NZ_PEMG01000244.1"/>
</dbReference>
<feature type="transmembrane region" description="Helical" evidence="1">
    <location>
        <begin position="57"/>
        <end position="84"/>
    </location>
</feature>
<keyword evidence="1" id="KW-1133">Transmembrane helix</keyword>
<gene>
    <name evidence="3" type="ORF">CSW30_08165</name>
</gene>